<sequence>MPIPFGFSVGDFLTVIDLTAKIVGALSDAGGASTEYQHALIEIEGFQRVINIVSKLSPTENNLEHALHGSIRKLRWTFYGSDDFKQFRRFIGMKVLCINMLLSTQLYQSDSKAQPTQRREDSYLLGEVIKIRQSMEQLELASVASQNNAGSAIEEALEPVKDQLNFIADGSKRKFDSISMDITSIGTSVS</sequence>
<protein>
    <recommendedName>
        <fullName evidence="3">Fungal N-terminal domain-containing protein</fullName>
    </recommendedName>
</protein>
<dbReference type="STRING" id="1182545.A0A072PU50"/>
<dbReference type="Proteomes" id="UP000027920">
    <property type="component" value="Unassembled WGS sequence"/>
</dbReference>
<evidence type="ECO:0008006" key="3">
    <source>
        <dbReference type="Google" id="ProtNLM"/>
    </source>
</evidence>
<dbReference type="RefSeq" id="XP_013265448.1">
    <property type="nucleotide sequence ID" value="XM_013409994.1"/>
</dbReference>
<dbReference type="EMBL" id="AMGV01000001">
    <property type="protein sequence ID" value="KEF62858.1"/>
    <property type="molecule type" value="Genomic_DNA"/>
</dbReference>
<keyword evidence="2" id="KW-1185">Reference proteome</keyword>
<dbReference type="PANTHER" id="PTHR38886:SF1">
    <property type="entry name" value="NACHT-NTPASE AND P-LOOP NTPASES N-TERMINAL DOMAIN-CONTAINING PROTEIN"/>
    <property type="match status" value="1"/>
</dbReference>
<dbReference type="OrthoDB" id="4151638at2759"/>
<proteinExistence type="predicted"/>
<evidence type="ECO:0000313" key="1">
    <source>
        <dbReference type="EMBL" id="KEF62858.1"/>
    </source>
</evidence>
<dbReference type="GeneID" id="25275782"/>
<reference evidence="1 2" key="1">
    <citation type="submission" date="2013-03" db="EMBL/GenBank/DDBJ databases">
        <title>The Genome Sequence of Exophiala aquamarina CBS 119918.</title>
        <authorList>
            <consortium name="The Broad Institute Genomics Platform"/>
            <person name="Cuomo C."/>
            <person name="de Hoog S."/>
            <person name="Gorbushina A."/>
            <person name="Walker B."/>
            <person name="Young S.K."/>
            <person name="Zeng Q."/>
            <person name="Gargeya S."/>
            <person name="Fitzgerald M."/>
            <person name="Haas B."/>
            <person name="Abouelleil A."/>
            <person name="Allen A.W."/>
            <person name="Alvarado L."/>
            <person name="Arachchi H.M."/>
            <person name="Berlin A.M."/>
            <person name="Chapman S.B."/>
            <person name="Gainer-Dewar J."/>
            <person name="Goldberg J."/>
            <person name="Griggs A."/>
            <person name="Gujja S."/>
            <person name="Hansen M."/>
            <person name="Howarth C."/>
            <person name="Imamovic A."/>
            <person name="Ireland A."/>
            <person name="Larimer J."/>
            <person name="McCowan C."/>
            <person name="Murphy C."/>
            <person name="Pearson M."/>
            <person name="Poon T.W."/>
            <person name="Priest M."/>
            <person name="Roberts A."/>
            <person name="Saif S."/>
            <person name="Shea T."/>
            <person name="Sisk P."/>
            <person name="Sykes S."/>
            <person name="Wortman J."/>
            <person name="Nusbaum C."/>
            <person name="Birren B."/>
        </authorList>
    </citation>
    <scope>NUCLEOTIDE SEQUENCE [LARGE SCALE GENOMIC DNA]</scope>
    <source>
        <strain evidence="1 2">CBS 119918</strain>
    </source>
</reference>
<name>A0A072PU50_9EURO</name>
<comment type="caution">
    <text evidence="1">The sequence shown here is derived from an EMBL/GenBank/DDBJ whole genome shotgun (WGS) entry which is preliminary data.</text>
</comment>
<dbReference type="AlphaFoldDB" id="A0A072PU50"/>
<gene>
    <name evidence="1" type="ORF">A1O9_00831</name>
</gene>
<evidence type="ECO:0000313" key="2">
    <source>
        <dbReference type="Proteomes" id="UP000027920"/>
    </source>
</evidence>
<dbReference type="PANTHER" id="PTHR38886">
    <property type="entry name" value="SESA DOMAIN-CONTAINING PROTEIN"/>
    <property type="match status" value="1"/>
</dbReference>
<dbReference type="VEuPathDB" id="FungiDB:A1O9_00831"/>
<accession>A0A072PU50</accession>
<organism evidence="1 2">
    <name type="scientific">Exophiala aquamarina CBS 119918</name>
    <dbReference type="NCBI Taxonomy" id="1182545"/>
    <lineage>
        <taxon>Eukaryota</taxon>
        <taxon>Fungi</taxon>
        <taxon>Dikarya</taxon>
        <taxon>Ascomycota</taxon>
        <taxon>Pezizomycotina</taxon>
        <taxon>Eurotiomycetes</taxon>
        <taxon>Chaetothyriomycetidae</taxon>
        <taxon>Chaetothyriales</taxon>
        <taxon>Herpotrichiellaceae</taxon>
        <taxon>Exophiala</taxon>
    </lineage>
</organism>
<dbReference type="HOGENOM" id="CLU_1427989_0_0_1"/>